<feature type="region of interest" description="Disordered" evidence="1">
    <location>
        <begin position="32"/>
        <end position="53"/>
    </location>
</feature>
<keyword evidence="2" id="KW-0449">Lipoprotein</keyword>
<sequence>MHHHSKRTALAAACTAAAIGLVGCGTATKDAGKSPSAAPVTSKPAAKEPFAGLSGPRIADKALAATRSASSMTLRFDGTSDGEHITAGMALDKRGDCVGDLTMPQGGIRIIKTGDTAYMKYDDAMWKSQGKDGATAASVIGDRWIKTSAADPDFKDLGSMCDLEELLAGFDGDTEGSQKGRLTVLDGKPVVPLVEKDGKEVSTAYIAAEGKPYILKITTEGGKEPGTAEFADYDKPVNAQAPSPKNAVDLAKLGG</sequence>
<reference evidence="2" key="2">
    <citation type="submission" date="2020-09" db="EMBL/GenBank/DDBJ databases">
        <authorList>
            <person name="Sun Q."/>
            <person name="Zhou Y."/>
        </authorList>
    </citation>
    <scope>NUCLEOTIDE SEQUENCE</scope>
    <source>
        <strain evidence="2">CGMCC 4.7201</strain>
    </source>
</reference>
<dbReference type="PROSITE" id="PS51257">
    <property type="entry name" value="PROKAR_LIPOPROTEIN"/>
    <property type="match status" value="1"/>
</dbReference>
<evidence type="ECO:0000256" key="1">
    <source>
        <dbReference type="SAM" id="MobiDB-lite"/>
    </source>
</evidence>
<feature type="region of interest" description="Disordered" evidence="1">
    <location>
        <begin position="225"/>
        <end position="255"/>
    </location>
</feature>
<evidence type="ECO:0000313" key="3">
    <source>
        <dbReference type="Proteomes" id="UP000641932"/>
    </source>
</evidence>
<proteinExistence type="predicted"/>
<name>A0A918DY56_9ACTN</name>
<dbReference type="RefSeq" id="WP_189132040.1">
    <property type="nucleotide sequence ID" value="NZ_BMMS01000011.1"/>
</dbReference>
<evidence type="ECO:0000313" key="2">
    <source>
        <dbReference type="EMBL" id="GGO88298.1"/>
    </source>
</evidence>
<dbReference type="Proteomes" id="UP000641932">
    <property type="component" value="Unassembled WGS sequence"/>
</dbReference>
<organism evidence="2 3">
    <name type="scientific">Wenjunlia tyrosinilytica</name>
    <dbReference type="NCBI Taxonomy" id="1544741"/>
    <lineage>
        <taxon>Bacteria</taxon>
        <taxon>Bacillati</taxon>
        <taxon>Actinomycetota</taxon>
        <taxon>Actinomycetes</taxon>
        <taxon>Kitasatosporales</taxon>
        <taxon>Streptomycetaceae</taxon>
        <taxon>Wenjunlia</taxon>
    </lineage>
</organism>
<protein>
    <submittedName>
        <fullName evidence="2">Lipoprotein</fullName>
    </submittedName>
</protein>
<reference evidence="2" key="1">
    <citation type="journal article" date="2014" name="Int. J. Syst. Evol. Microbiol.">
        <title>Complete genome sequence of Corynebacterium casei LMG S-19264T (=DSM 44701T), isolated from a smear-ripened cheese.</title>
        <authorList>
            <consortium name="US DOE Joint Genome Institute (JGI-PGF)"/>
            <person name="Walter F."/>
            <person name="Albersmeier A."/>
            <person name="Kalinowski J."/>
            <person name="Ruckert C."/>
        </authorList>
    </citation>
    <scope>NUCLEOTIDE SEQUENCE</scope>
    <source>
        <strain evidence="2">CGMCC 4.7201</strain>
    </source>
</reference>
<comment type="caution">
    <text evidence="2">The sequence shown here is derived from an EMBL/GenBank/DDBJ whole genome shotgun (WGS) entry which is preliminary data.</text>
</comment>
<keyword evidence="3" id="KW-1185">Reference proteome</keyword>
<dbReference type="AlphaFoldDB" id="A0A918DY56"/>
<dbReference type="EMBL" id="BMMS01000011">
    <property type="protein sequence ID" value="GGO88298.1"/>
    <property type="molecule type" value="Genomic_DNA"/>
</dbReference>
<accession>A0A918DY56</accession>
<gene>
    <name evidence="2" type="ORF">GCM10012280_28780</name>
</gene>
<dbReference type="Gene3D" id="2.50.20.20">
    <property type="match status" value="1"/>
</dbReference>